<feature type="region of interest" description="Disordered" evidence="1">
    <location>
        <begin position="144"/>
        <end position="166"/>
    </location>
</feature>
<evidence type="ECO:0000256" key="1">
    <source>
        <dbReference type="SAM" id="MobiDB-lite"/>
    </source>
</evidence>
<evidence type="ECO:0000313" key="3">
    <source>
        <dbReference type="Proteomes" id="UP000275846"/>
    </source>
</evidence>
<gene>
    <name evidence="2" type="ORF">SSLN_LOCUS20109</name>
</gene>
<name>A0A183TUG1_SCHSO</name>
<evidence type="ECO:0000313" key="4">
    <source>
        <dbReference type="WBParaSite" id="SSLN_0002085301-mRNA-1"/>
    </source>
</evidence>
<dbReference type="WBParaSite" id="SSLN_0002085301-mRNA-1">
    <property type="protein sequence ID" value="SSLN_0002085301-mRNA-1"/>
    <property type="gene ID" value="SSLN_0002085301"/>
</dbReference>
<reference evidence="2 3" key="2">
    <citation type="submission" date="2018-11" db="EMBL/GenBank/DDBJ databases">
        <authorList>
            <consortium name="Pathogen Informatics"/>
        </authorList>
    </citation>
    <scope>NUCLEOTIDE SEQUENCE [LARGE SCALE GENOMIC DNA]</scope>
    <source>
        <strain evidence="2 3">NST_G2</strain>
    </source>
</reference>
<dbReference type="Proteomes" id="UP000275846">
    <property type="component" value="Unassembled WGS sequence"/>
</dbReference>
<reference evidence="4" key="1">
    <citation type="submission" date="2016-06" db="UniProtKB">
        <authorList>
            <consortium name="WormBaseParasite"/>
        </authorList>
    </citation>
    <scope>IDENTIFICATION</scope>
</reference>
<organism evidence="4">
    <name type="scientific">Schistocephalus solidus</name>
    <name type="common">Tapeworm</name>
    <dbReference type="NCBI Taxonomy" id="70667"/>
    <lineage>
        <taxon>Eukaryota</taxon>
        <taxon>Metazoa</taxon>
        <taxon>Spiralia</taxon>
        <taxon>Lophotrochozoa</taxon>
        <taxon>Platyhelminthes</taxon>
        <taxon>Cestoda</taxon>
        <taxon>Eucestoda</taxon>
        <taxon>Diphyllobothriidea</taxon>
        <taxon>Diphyllobothriidae</taxon>
        <taxon>Schistocephalus</taxon>
    </lineage>
</organism>
<protein>
    <submittedName>
        <fullName evidence="4">COesterase domain-containing protein</fullName>
    </submittedName>
</protein>
<accession>A0A183TUG1</accession>
<dbReference type="AlphaFoldDB" id="A0A183TUG1"/>
<proteinExistence type="predicted"/>
<evidence type="ECO:0000313" key="2">
    <source>
        <dbReference type="EMBL" id="VDM06495.1"/>
    </source>
</evidence>
<keyword evidence="3" id="KW-1185">Reference proteome</keyword>
<dbReference type="EMBL" id="UYSU01052728">
    <property type="protein sequence ID" value="VDM06495.1"/>
    <property type="molecule type" value="Genomic_DNA"/>
</dbReference>
<sequence>TTTTTTITSSTPTTNCNTTTTTTITTTTSTTTTNTNTSNTINTTTAITNTSTTINTTTTTTNTITTVNTTATSTNTSTAHSSRAPDWSVTSEAIAQRRANQRLGHQHAADIAASTVLPALRIHTPDGPIRSLVYRYQRKFTATLTNHPPTIPRPPTSSPTITGRKS</sequence>